<dbReference type="InterPro" id="IPR001460">
    <property type="entry name" value="PCN-bd_Tpept"/>
</dbReference>
<evidence type="ECO:0000259" key="4">
    <source>
        <dbReference type="Pfam" id="PF00905"/>
    </source>
</evidence>
<dbReference type="Proteomes" id="UP000030635">
    <property type="component" value="Chromosome"/>
</dbReference>
<organism evidence="5 6">
    <name type="scientific">Clostridium baratii str. Sullivan</name>
    <dbReference type="NCBI Taxonomy" id="1415775"/>
    <lineage>
        <taxon>Bacteria</taxon>
        <taxon>Bacillati</taxon>
        <taxon>Bacillota</taxon>
        <taxon>Clostridia</taxon>
        <taxon>Eubacteriales</taxon>
        <taxon>Clostridiaceae</taxon>
        <taxon>Clostridium</taxon>
    </lineage>
</organism>
<keyword evidence="2 3" id="KW-0472">Membrane</keyword>
<dbReference type="RefSeq" id="WP_242851902.1">
    <property type="nucleotide sequence ID" value="NZ_CP006905.1"/>
</dbReference>
<gene>
    <name evidence="5" type="ORF">U729_2565</name>
</gene>
<keyword evidence="6" id="KW-1185">Reference proteome</keyword>
<keyword evidence="3" id="KW-0812">Transmembrane</keyword>
<dbReference type="EMBL" id="CP006905">
    <property type="protein sequence ID" value="AIY85062.1"/>
    <property type="molecule type" value="Genomic_DNA"/>
</dbReference>
<sequence length="529" mass="59943">MMKIDKKRINVLRIVLVSIFCALSVRLYFLQVYPTERVEAQYKNHQTESISDNKYMLLDTNGKDLMEYKKKYILVIDTKPFKLNNYEETLEDLMALNFIMKGEDENFNYTDVIKNQGKLYYNISEETYNKIKKLNNIKGIYTFLSDKTDKKEAWSVNGMFSNIDDKNLVKGSLQEEIYNNIKDNEIPKKNFYLDDKAVYSFEELDVNKNNKNIKLTVDKEIENKIRKVLSKEEYLNYNNVGVTIMESNTGKIRAMVQKDESAANINLGIEGLGYEPGSIYKLITYGAALEKACTTQYNTVTCTGKMCERGSHGTITVREGLIKSCNEVFGVIGSKVGYKDLMEYSEKMGLFKRNLNMQGEGRNETEGVKPTEDESMSLISIGQSMNTSPIQMLGAVNTFVNNGVYVKPYILEEVQNSNDQTIKTYSTTKEKIFTETTSKIVKNGMREVVLNGTGQSANVKGVEIGGKTGSATTSNKTTHGWFVGYFKVNNKEYTMIVFVPDLISKKNESLGGGNTATPIFKDIVLELNK</sequence>
<dbReference type="PANTHER" id="PTHR30627">
    <property type="entry name" value="PEPTIDOGLYCAN D,D-TRANSPEPTIDASE"/>
    <property type="match status" value="1"/>
</dbReference>
<dbReference type="InterPro" id="IPR050515">
    <property type="entry name" value="Beta-lactam/transpept"/>
</dbReference>
<evidence type="ECO:0000313" key="5">
    <source>
        <dbReference type="EMBL" id="AIY85062.1"/>
    </source>
</evidence>
<evidence type="ECO:0000256" key="3">
    <source>
        <dbReference type="SAM" id="Phobius"/>
    </source>
</evidence>
<dbReference type="PANTHER" id="PTHR30627:SF1">
    <property type="entry name" value="PEPTIDOGLYCAN D,D-TRANSPEPTIDASE FTSI"/>
    <property type="match status" value="1"/>
</dbReference>
<dbReference type="HOGENOM" id="CLU_009289_6_3_9"/>
<keyword evidence="3" id="KW-1133">Transmembrane helix</keyword>
<comment type="subcellular location">
    <subcellularLocation>
        <location evidence="1">Membrane</location>
    </subcellularLocation>
</comment>
<accession>A0A0A7FZN9</accession>
<evidence type="ECO:0000256" key="1">
    <source>
        <dbReference type="ARBA" id="ARBA00004370"/>
    </source>
</evidence>
<name>A0A0A7FZN9_9CLOT</name>
<dbReference type="KEGG" id="cbv:U729_2565"/>
<reference evidence="5 6" key="1">
    <citation type="journal article" date="2015" name="Infect. Genet. Evol.">
        <title>Genomic sequences of six botulinum neurotoxin-producing strains representing three clostridial species illustrate the mobility and diversity of botulinum neurotoxin genes.</title>
        <authorList>
            <person name="Smith T.J."/>
            <person name="Hill K.K."/>
            <person name="Xie G."/>
            <person name="Foley B.T."/>
            <person name="Williamson C.H."/>
            <person name="Foster J.T."/>
            <person name="Johnson S.L."/>
            <person name="Chertkov O."/>
            <person name="Teshima H."/>
            <person name="Gibbons H.S."/>
            <person name="Johnsky L.A."/>
            <person name="Karavis M.A."/>
            <person name="Smith L.A."/>
        </authorList>
    </citation>
    <scope>NUCLEOTIDE SEQUENCE [LARGE SCALE GENOMIC DNA]</scope>
    <source>
        <strain evidence="5">Sullivan</strain>
    </source>
</reference>
<dbReference type="Pfam" id="PF00905">
    <property type="entry name" value="Transpeptidase"/>
    <property type="match status" value="1"/>
</dbReference>
<feature type="domain" description="Penicillin-binding protein transpeptidase" evidence="4">
    <location>
        <begin position="241"/>
        <end position="524"/>
    </location>
</feature>
<dbReference type="Gene3D" id="3.40.710.10">
    <property type="entry name" value="DD-peptidase/beta-lactamase superfamily"/>
    <property type="match status" value="1"/>
</dbReference>
<protein>
    <submittedName>
        <fullName evidence="5">Penicillin binding transpeptidase domain protein</fullName>
    </submittedName>
</protein>
<dbReference type="AlphaFoldDB" id="A0A0A7FZN9"/>
<evidence type="ECO:0000256" key="2">
    <source>
        <dbReference type="ARBA" id="ARBA00023136"/>
    </source>
</evidence>
<dbReference type="SUPFAM" id="SSF56601">
    <property type="entry name" value="beta-lactamase/transpeptidase-like"/>
    <property type="match status" value="1"/>
</dbReference>
<dbReference type="GO" id="GO:0008658">
    <property type="term" value="F:penicillin binding"/>
    <property type="evidence" value="ECO:0007669"/>
    <property type="project" value="InterPro"/>
</dbReference>
<evidence type="ECO:0000313" key="6">
    <source>
        <dbReference type="Proteomes" id="UP000030635"/>
    </source>
</evidence>
<proteinExistence type="predicted"/>
<dbReference type="eggNOG" id="COG0768">
    <property type="taxonomic scope" value="Bacteria"/>
</dbReference>
<dbReference type="STRING" id="1561.NPD11_468"/>
<dbReference type="GO" id="GO:0071555">
    <property type="term" value="P:cell wall organization"/>
    <property type="evidence" value="ECO:0007669"/>
    <property type="project" value="TreeGrafter"/>
</dbReference>
<dbReference type="InterPro" id="IPR012338">
    <property type="entry name" value="Beta-lactam/transpept-like"/>
</dbReference>
<feature type="transmembrane region" description="Helical" evidence="3">
    <location>
        <begin position="12"/>
        <end position="29"/>
    </location>
</feature>
<dbReference type="GO" id="GO:0005886">
    <property type="term" value="C:plasma membrane"/>
    <property type="evidence" value="ECO:0007669"/>
    <property type="project" value="TreeGrafter"/>
</dbReference>